<keyword evidence="2" id="KW-1133">Transmembrane helix</keyword>
<feature type="transmembrane region" description="Helical" evidence="2">
    <location>
        <begin position="12"/>
        <end position="35"/>
    </location>
</feature>
<keyword evidence="2" id="KW-0472">Membrane</keyword>
<dbReference type="EMBL" id="WBJX01000007">
    <property type="protein sequence ID" value="KAB1636201.1"/>
    <property type="molecule type" value="Genomic_DNA"/>
</dbReference>
<feature type="transmembrane region" description="Helical" evidence="2">
    <location>
        <begin position="41"/>
        <end position="58"/>
    </location>
</feature>
<dbReference type="Proteomes" id="UP000490386">
    <property type="component" value="Unassembled WGS sequence"/>
</dbReference>
<comment type="caution">
    <text evidence="3">The sequence shown here is derived from an EMBL/GenBank/DDBJ whole genome shotgun (WGS) entry which is preliminary data.</text>
</comment>
<feature type="compositionally biased region" description="Basic and acidic residues" evidence="1">
    <location>
        <begin position="66"/>
        <end position="82"/>
    </location>
</feature>
<name>A0A7J5AZY7_9MICO</name>
<dbReference type="OrthoDB" id="5118915at2"/>
<sequence>MQSMRNESKRNAGTFGLVLFITGVAFTIVSALLLVTGNASWLNIVTGVGLTAVGFSSYSSGRKERRQQELDNDAREDREREAGYGSGATEL</sequence>
<keyword evidence="4" id="KW-1185">Reference proteome</keyword>
<protein>
    <submittedName>
        <fullName evidence="3">Uncharacterized protein</fullName>
    </submittedName>
</protein>
<dbReference type="AlphaFoldDB" id="A0A7J5AZY7"/>
<evidence type="ECO:0000313" key="3">
    <source>
        <dbReference type="EMBL" id="KAB1636201.1"/>
    </source>
</evidence>
<keyword evidence="2" id="KW-0812">Transmembrane</keyword>
<reference evidence="3 4" key="1">
    <citation type="submission" date="2019-09" db="EMBL/GenBank/DDBJ databases">
        <title>Phylogeny of genus Pseudoclavibacter and closely related genus.</title>
        <authorList>
            <person name="Li Y."/>
        </authorList>
    </citation>
    <scope>NUCLEOTIDE SEQUENCE [LARGE SCALE GENOMIC DNA]</scope>
    <source>
        <strain evidence="3 4">THG-MD12</strain>
    </source>
</reference>
<gene>
    <name evidence="3" type="ORF">F8O03_16895</name>
</gene>
<evidence type="ECO:0000313" key="4">
    <source>
        <dbReference type="Proteomes" id="UP000490386"/>
    </source>
</evidence>
<proteinExistence type="predicted"/>
<feature type="region of interest" description="Disordered" evidence="1">
    <location>
        <begin position="58"/>
        <end position="91"/>
    </location>
</feature>
<evidence type="ECO:0000256" key="1">
    <source>
        <dbReference type="SAM" id="MobiDB-lite"/>
    </source>
</evidence>
<evidence type="ECO:0000256" key="2">
    <source>
        <dbReference type="SAM" id="Phobius"/>
    </source>
</evidence>
<accession>A0A7J5AZY7</accession>
<organism evidence="3 4">
    <name type="scientific">Pseudoclavibacter terrae</name>
    <dbReference type="NCBI Taxonomy" id="1530195"/>
    <lineage>
        <taxon>Bacteria</taxon>
        <taxon>Bacillati</taxon>
        <taxon>Actinomycetota</taxon>
        <taxon>Actinomycetes</taxon>
        <taxon>Micrococcales</taxon>
        <taxon>Microbacteriaceae</taxon>
        <taxon>Pseudoclavibacter</taxon>
    </lineage>
</organism>
<dbReference type="RefSeq" id="WP_151424910.1">
    <property type="nucleotide sequence ID" value="NZ_WBJX01000007.1"/>
</dbReference>